<evidence type="ECO:0000313" key="3">
    <source>
        <dbReference type="Proteomes" id="UP000429958"/>
    </source>
</evidence>
<keyword evidence="1" id="KW-0175">Coiled coil</keyword>
<dbReference type="AlphaFoldDB" id="A0A7X2NNU6"/>
<accession>A0A7X2NNU6</accession>
<feature type="coiled-coil region" evidence="1">
    <location>
        <begin position="55"/>
        <end position="82"/>
    </location>
</feature>
<dbReference type="EMBL" id="VUMD01000022">
    <property type="protein sequence ID" value="MSS38342.1"/>
    <property type="molecule type" value="Genomic_DNA"/>
</dbReference>
<protein>
    <recommendedName>
        <fullName evidence="4">TFIIB-type zinc ribbon-containing protein</fullName>
    </recommendedName>
</protein>
<dbReference type="Proteomes" id="UP000429958">
    <property type="component" value="Unassembled WGS sequence"/>
</dbReference>
<keyword evidence="3" id="KW-1185">Reference proteome</keyword>
<dbReference type="RefSeq" id="WP_154473770.1">
    <property type="nucleotide sequence ID" value="NZ_VUMD01000022.1"/>
</dbReference>
<gene>
    <name evidence="2" type="ORF">FYJ39_17835</name>
</gene>
<proteinExistence type="predicted"/>
<evidence type="ECO:0000256" key="1">
    <source>
        <dbReference type="SAM" id="Coils"/>
    </source>
</evidence>
<sequence>MEKLPDKIKRIDVMRIEYGKRKLCECRNPHYEIDYRNRLVTCEDCGAVIEPFEALYEIAKHYKRLEDQVQSLLEQRKEIANYKPHLVVIKNLEKMYRDNNYSMVPVCPKCGEAFDLKELVSWRNRKFLKPEN</sequence>
<evidence type="ECO:0008006" key="4">
    <source>
        <dbReference type="Google" id="ProtNLM"/>
    </source>
</evidence>
<name>A0A7X2NNU6_9CLOT</name>
<evidence type="ECO:0000313" key="2">
    <source>
        <dbReference type="EMBL" id="MSS38342.1"/>
    </source>
</evidence>
<comment type="caution">
    <text evidence="2">The sequence shown here is derived from an EMBL/GenBank/DDBJ whole genome shotgun (WGS) entry which is preliminary data.</text>
</comment>
<reference evidence="2 3" key="1">
    <citation type="submission" date="2019-08" db="EMBL/GenBank/DDBJ databases">
        <title>In-depth cultivation of the pig gut microbiome towards novel bacterial diversity and tailored functional studies.</title>
        <authorList>
            <person name="Wylensek D."/>
            <person name="Hitch T.C.A."/>
            <person name="Clavel T."/>
        </authorList>
    </citation>
    <scope>NUCLEOTIDE SEQUENCE [LARGE SCALE GENOMIC DNA]</scope>
    <source>
        <strain evidence="2 3">WCA-389-WT-23D1</strain>
    </source>
</reference>
<organism evidence="2 3">
    <name type="scientific">Clostridium porci</name>
    <dbReference type="NCBI Taxonomy" id="2605778"/>
    <lineage>
        <taxon>Bacteria</taxon>
        <taxon>Bacillati</taxon>
        <taxon>Bacillota</taxon>
        <taxon>Clostridia</taxon>
        <taxon>Eubacteriales</taxon>
        <taxon>Clostridiaceae</taxon>
        <taxon>Clostridium</taxon>
    </lineage>
</organism>